<gene>
    <name evidence="12" type="ORF">A2196_02280</name>
</gene>
<dbReference type="InterPro" id="IPR013815">
    <property type="entry name" value="ATP_grasp_subdomain_1"/>
</dbReference>
<evidence type="ECO:0000313" key="12">
    <source>
        <dbReference type="EMBL" id="OGE01690.1"/>
    </source>
</evidence>
<dbReference type="EMBL" id="MFCA01000025">
    <property type="protein sequence ID" value="OGE01690.1"/>
    <property type="molecule type" value="Genomic_DNA"/>
</dbReference>
<proteinExistence type="predicted"/>
<dbReference type="Gene3D" id="3.30.1490.20">
    <property type="entry name" value="ATP-grasp fold, A domain"/>
    <property type="match status" value="1"/>
</dbReference>
<dbReference type="AlphaFoldDB" id="A0A1F5HC74"/>
<organism evidence="12 13">
    <name type="scientific">Candidatus Curtissbacteria bacterium RIFOXYA1_FULL_41_14</name>
    <dbReference type="NCBI Taxonomy" id="1797737"/>
    <lineage>
        <taxon>Bacteria</taxon>
        <taxon>Candidatus Curtissiibacteriota</taxon>
    </lineage>
</organism>
<reference evidence="12 13" key="1">
    <citation type="journal article" date="2016" name="Nat. Commun.">
        <title>Thousands of microbial genomes shed light on interconnected biogeochemical processes in an aquifer system.</title>
        <authorList>
            <person name="Anantharaman K."/>
            <person name="Brown C.T."/>
            <person name="Hug L.A."/>
            <person name="Sharon I."/>
            <person name="Castelle C.J."/>
            <person name="Probst A.J."/>
            <person name="Thomas B.C."/>
            <person name="Singh A."/>
            <person name="Wilkins M.J."/>
            <person name="Karaoz U."/>
            <person name="Brodie E.L."/>
            <person name="Williams K.H."/>
            <person name="Hubbard S.S."/>
            <person name="Banfield J.F."/>
        </authorList>
    </citation>
    <scope>NUCLEOTIDE SEQUENCE [LARGE SCALE GENOMIC DNA]</scope>
</reference>
<dbReference type="STRING" id="1797737.A2196_02280"/>
<evidence type="ECO:0000256" key="3">
    <source>
        <dbReference type="ARBA" id="ARBA00022598"/>
    </source>
</evidence>
<feature type="domain" description="IMP biosynthesis enzyme PurP C-terminal" evidence="11">
    <location>
        <begin position="200"/>
        <end position="390"/>
    </location>
</feature>
<keyword evidence="3" id="KW-0436">Ligase</keyword>
<dbReference type="SUPFAM" id="SSF56059">
    <property type="entry name" value="Glutathione synthetase ATP-binding domain-like"/>
    <property type="match status" value="1"/>
</dbReference>
<evidence type="ECO:0000256" key="2">
    <source>
        <dbReference type="ARBA" id="ARBA00001946"/>
    </source>
</evidence>
<protein>
    <submittedName>
        <fullName evidence="12">5-formaminoimidazole-4-carboxamide-1-(Beta)-D-ribofuranosyl 5'-monophosphate synthetase</fullName>
    </submittedName>
</protein>
<comment type="caution">
    <text evidence="12">The sequence shown here is derived from an EMBL/GenBank/DDBJ whole genome shotgun (WGS) entry which is preliminary data.</text>
</comment>
<keyword evidence="6" id="KW-0658">Purine biosynthesis</keyword>
<evidence type="ECO:0000259" key="10">
    <source>
        <dbReference type="Pfam" id="PF06849"/>
    </source>
</evidence>
<evidence type="ECO:0000256" key="9">
    <source>
        <dbReference type="ARBA" id="ARBA00023211"/>
    </source>
</evidence>
<dbReference type="InterPro" id="IPR023656">
    <property type="entry name" value="IMP_biosynth_PurP"/>
</dbReference>
<evidence type="ECO:0000256" key="7">
    <source>
        <dbReference type="ARBA" id="ARBA00022840"/>
    </source>
</evidence>
<dbReference type="GO" id="GO:0016879">
    <property type="term" value="F:ligase activity, forming carbon-nitrogen bonds"/>
    <property type="evidence" value="ECO:0007669"/>
    <property type="project" value="InterPro"/>
</dbReference>
<comment type="cofactor">
    <cofactor evidence="1">
        <name>Mn(2+)</name>
        <dbReference type="ChEBI" id="CHEBI:29035"/>
    </cofactor>
</comment>
<dbReference type="PIRSF" id="PIRSF004602">
    <property type="entry name" value="ATPgrasp_PurP"/>
    <property type="match status" value="1"/>
</dbReference>
<feature type="domain" description="IMP biosynthesis enzyme PurP N-terminal" evidence="10">
    <location>
        <begin position="29"/>
        <end position="167"/>
    </location>
</feature>
<dbReference type="Proteomes" id="UP000176751">
    <property type="component" value="Unassembled WGS sequence"/>
</dbReference>
<dbReference type="GO" id="GO:0000287">
    <property type="term" value="F:magnesium ion binding"/>
    <property type="evidence" value="ECO:0007669"/>
    <property type="project" value="InterPro"/>
</dbReference>
<dbReference type="GO" id="GO:0006188">
    <property type="term" value="P:IMP biosynthetic process"/>
    <property type="evidence" value="ECO:0007669"/>
    <property type="project" value="InterPro"/>
</dbReference>
<dbReference type="PANTHER" id="PTHR38147">
    <property type="entry name" value="5-FORMAMINOIMIDAZOLE-4-CARBOXAMIDE-1-(BETA)-D-RIBOFURANOSYL 5'-MONOPHOSPHATE SYNTHETASE-RELATED"/>
    <property type="match status" value="1"/>
</dbReference>
<name>A0A1F5HC74_9BACT</name>
<evidence type="ECO:0000313" key="13">
    <source>
        <dbReference type="Proteomes" id="UP000176751"/>
    </source>
</evidence>
<dbReference type="Pfam" id="PF06849">
    <property type="entry name" value="DUF1246"/>
    <property type="match status" value="1"/>
</dbReference>
<accession>A0A1F5HC74</accession>
<dbReference type="Gene3D" id="3.30.470.20">
    <property type="entry name" value="ATP-grasp fold, B domain"/>
    <property type="match status" value="1"/>
</dbReference>
<evidence type="ECO:0000256" key="4">
    <source>
        <dbReference type="ARBA" id="ARBA00022723"/>
    </source>
</evidence>
<keyword evidence="5" id="KW-0547">Nucleotide-binding</keyword>
<evidence type="ECO:0000256" key="8">
    <source>
        <dbReference type="ARBA" id="ARBA00022842"/>
    </source>
</evidence>
<sequence>MYKKRVKESRRRQGFGGQVKSQRVKEYTVAVLGSHSALDVCRGAKDEEFKTLVIVEKGRDKTYAKYFKSSDPSINSGPTGCVDEVLYVDKFKDILSEKIQKVLRAKNCIFIPHRSFEVYLNDYDAIEKKFNIPMFGNRYLLRTEERSEKPNQYDLLAKANIKFPKIFKKPEDIDCLVIVKAQQEKVSFERGFFFASSPKEFYLEAQKRISSGLISKKNLEKAVIEEFIVGVAVNFNFFYSPISKRLELVGTDARRQTNLDGILRLPAPQQIEALKYLEVTFKEMGHFAVTLPESLIEEAMEIGERFVRTTQKEYNPGIIGPFALQSLIRPIFPKLEIVVYDVSPRMPGSPGINATPYSGYLYGKSISMGRRVAIEIKEALANNQLNKVVT</sequence>
<keyword evidence="4" id="KW-0479">Metal-binding</keyword>
<dbReference type="Pfam" id="PF06973">
    <property type="entry name" value="DUF1297"/>
    <property type="match status" value="1"/>
</dbReference>
<evidence type="ECO:0000256" key="6">
    <source>
        <dbReference type="ARBA" id="ARBA00022755"/>
    </source>
</evidence>
<evidence type="ECO:0000259" key="11">
    <source>
        <dbReference type="Pfam" id="PF06973"/>
    </source>
</evidence>
<dbReference type="InterPro" id="IPR016185">
    <property type="entry name" value="PreATP-grasp_dom_sf"/>
</dbReference>
<dbReference type="SUPFAM" id="SSF52440">
    <property type="entry name" value="PreATP-grasp domain"/>
    <property type="match status" value="1"/>
</dbReference>
<evidence type="ECO:0000256" key="5">
    <source>
        <dbReference type="ARBA" id="ARBA00022741"/>
    </source>
</evidence>
<dbReference type="PANTHER" id="PTHR38147:SF1">
    <property type="entry name" value="5-FORMAMINOIMIDAZOLE-4-CARBOXAMIDE-1-(BETA)-D-RIBOFURANOSYL 5'-MONOPHOSPHATE SYNTHETASE"/>
    <property type="match status" value="1"/>
</dbReference>
<keyword evidence="9" id="KW-0464">Manganese</keyword>
<evidence type="ECO:0000256" key="1">
    <source>
        <dbReference type="ARBA" id="ARBA00001936"/>
    </source>
</evidence>
<keyword evidence="7" id="KW-0067">ATP-binding</keyword>
<dbReference type="InterPro" id="IPR009720">
    <property type="entry name" value="IMP_biosynth_PurP_C"/>
</dbReference>
<dbReference type="GO" id="GO:0005524">
    <property type="term" value="F:ATP binding"/>
    <property type="evidence" value="ECO:0007669"/>
    <property type="project" value="UniProtKB-KW"/>
</dbReference>
<keyword evidence="8" id="KW-0460">Magnesium</keyword>
<dbReference type="Gene3D" id="3.40.50.20">
    <property type="match status" value="1"/>
</dbReference>
<dbReference type="InterPro" id="IPR010672">
    <property type="entry name" value="IMP_biosynth_PurP_N"/>
</dbReference>
<comment type="cofactor">
    <cofactor evidence="2">
        <name>Mg(2+)</name>
        <dbReference type="ChEBI" id="CHEBI:18420"/>
    </cofactor>
</comment>